<evidence type="ECO:0000313" key="1">
    <source>
        <dbReference type="EMBL" id="GBO10232.1"/>
    </source>
</evidence>
<name>A0A4Y2UC68_ARAVE</name>
<organism evidence="1 2">
    <name type="scientific">Araneus ventricosus</name>
    <name type="common">Orbweaver spider</name>
    <name type="synonym">Epeira ventricosa</name>
    <dbReference type="NCBI Taxonomy" id="182803"/>
    <lineage>
        <taxon>Eukaryota</taxon>
        <taxon>Metazoa</taxon>
        <taxon>Ecdysozoa</taxon>
        <taxon>Arthropoda</taxon>
        <taxon>Chelicerata</taxon>
        <taxon>Arachnida</taxon>
        <taxon>Araneae</taxon>
        <taxon>Araneomorphae</taxon>
        <taxon>Entelegynae</taxon>
        <taxon>Araneoidea</taxon>
        <taxon>Araneidae</taxon>
        <taxon>Araneus</taxon>
    </lineage>
</organism>
<proteinExistence type="predicted"/>
<accession>A0A4Y2UC68</accession>
<keyword evidence="2" id="KW-1185">Reference proteome</keyword>
<comment type="caution">
    <text evidence="1">The sequence shown here is derived from an EMBL/GenBank/DDBJ whole genome shotgun (WGS) entry which is preliminary data.</text>
</comment>
<reference evidence="1 2" key="1">
    <citation type="journal article" date="2019" name="Sci. Rep.">
        <title>Orb-weaving spider Araneus ventricosus genome elucidates the spidroin gene catalogue.</title>
        <authorList>
            <person name="Kono N."/>
            <person name="Nakamura H."/>
            <person name="Ohtoshi R."/>
            <person name="Moran D.A.P."/>
            <person name="Shinohara A."/>
            <person name="Yoshida Y."/>
            <person name="Fujiwara M."/>
            <person name="Mori M."/>
            <person name="Tomita M."/>
            <person name="Arakawa K."/>
        </authorList>
    </citation>
    <scope>NUCLEOTIDE SEQUENCE [LARGE SCALE GENOMIC DNA]</scope>
</reference>
<protein>
    <submittedName>
        <fullName evidence="1">Uncharacterized protein</fullName>
    </submittedName>
</protein>
<dbReference type="AlphaFoldDB" id="A0A4Y2UC68"/>
<evidence type="ECO:0000313" key="2">
    <source>
        <dbReference type="Proteomes" id="UP000499080"/>
    </source>
</evidence>
<dbReference type="EMBL" id="BGPR01035416">
    <property type="protein sequence ID" value="GBO10232.1"/>
    <property type="molecule type" value="Genomic_DNA"/>
</dbReference>
<dbReference type="Proteomes" id="UP000499080">
    <property type="component" value="Unassembled WGS sequence"/>
</dbReference>
<sequence>MFAADSFPSPSCTFLSRLYAVLLQCTVLRYPIVMYLSQYPPPDSGNSFCRVVKIRDSGPKSGFKTACTGLTGCLNASRDEKLLASGINLVYTKIADGTLPF</sequence>
<gene>
    <name evidence="1" type="ORF">AVEN_167603_1</name>
</gene>